<evidence type="ECO:0000256" key="1">
    <source>
        <dbReference type="ARBA" id="ARBA00009673"/>
    </source>
</evidence>
<dbReference type="EC" id="3.1.1.96" evidence="2"/>
<dbReference type="GO" id="GO:0106026">
    <property type="term" value="F:Gly-tRNA(Ala) deacylase activity"/>
    <property type="evidence" value="ECO:0007669"/>
    <property type="project" value="UniProtKB-UniRule"/>
</dbReference>
<feature type="short sequence motif" description="Gly-cisPro motif, important for rejection of L-amino acids" evidence="2">
    <location>
        <begin position="145"/>
        <end position="146"/>
    </location>
</feature>
<comment type="similarity">
    <text evidence="1 2">Belongs to the DTD family.</text>
</comment>
<dbReference type="EC" id="3.1.1.-" evidence="2"/>
<gene>
    <name evidence="2" type="primary">dtd</name>
    <name evidence="3" type="ORF">GEMMAAP_12230</name>
</gene>
<dbReference type="eggNOG" id="COG1490">
    <property type="taxonomic scope" value="Bacteria"/>
</dbReference>
<dbReference type="FunFam" id="3.50.80.10:FF:000001">
    <property type="entry name" value="D-aminoacyl-tRNA deacylase"/>
    <property type="match status" value="1"/>
</dbReference>
<dbReference type="GO" id="GO:0000049">
    <property type="term" value="F:tRNA binding"/>
    <property type="evidence" value="ECO:0007669"/>
    <property type="project" value="UniProtKB-UniRule"/>
</dbReference>
<comment type="subcellular location">
    <subcellularLocation>
        <location evidence="2">Cytoplasm</location>
    </subcellularLocation>
</comment>
<evidence type="ECO:0000313" key="4">
    <source>
        <dbReference type="Proteomes" id="UP000076404"/>
    </source>
</evidence>
<protein>
    <recommendedName>
        <fullName evidence="2">D-aminoacyl-tRNA deacylase</fullName>
        <shortName evidence="2">DTD</shortName>
        <ecNumber evidence="2">3.1.1.96</ecNumber>
    </recommendedName>
    <alternativeName>
        <fullName evidence="2">Gly-tRNA(Ala) deacylase</fullName>
        <ecNumber evidence="2">3.1.1.-</ecNumber>
    </alternativeName>
</protein>
<proteinExistence type="inferred from homology"/>
<dbReference type="GO" id="GO:0019478">
    <property type="term" value="P:D-amino acid catabolic process"/>
    <property type="evidence" value="ECO:0007669"/>
    <property type="project" value="UniProtKB-UniRule"/>
</dbReference>
<comment type="function">
    <text evidence="2">An aminoacyl-tRNA editing enzyme that deacylates mischarged D-aminoacyl-tRNAs. Also deacylates mischarged glycyl-tRNA(Ala), protecting cells against glycine mischarging by AlaRS. Acts via tRNA-based rather than protein-based catalysis; rejects L-amino acids rather than detecting D-amino acids in the active site. By recycling D-aminoacyl-tRNA to D-amino acids and free tRNA molecules, this enzyme counteracts the toxicity associated with the formation of D-aminoacyl-tRNA entities in vivo and helps enforce protein L-homochirality.</text>
</comment>
<dbReference type="NCBIfam" id="TIGR00256">
    <property type="entry name" value="D-aminoacyl-tRNA deacylase"/>
    <property type="match status" value="1"/>
</dbReference>
<dbReference type="InterPro" id="IPR003732">
    <property type="entry name" value="Daa-tRNA_deacyls_DTD"/>
</dbReference>
<dbReference type="InterPro" id="IPR023509">
    <property type="entry name" value="DTD-like_sf"/>
</dbReference>
<keyword evidence="2" id="KW-0820">tRNA-binding</keyword>
<dbReference type="KEGG" id="gph:GEMMAAP_12230"/>
<name>A0A143BLF5_9BACT</name>
<reference evidence="3 4" key="2">
    <citation type="journal article" date="2016" name="Environ. Microbiol. Rep.">
        <title>Metagenomic evidence for the presence of phototrophic Gemmatimonadetes bacteria in diverse environments.</title>
        <authorList>
            <person name="Zeng Y."/>
            <person name="Baumbach J."/>
            <person name="Barbosa E.G."/>
            <person name="Azevedo V."/>
            <person name="Zhang C."/>
            <person name="Koblizek M."/>
        </authorList>
    </citation>
    <scope>NUCLEOTIDE SEQUENCE [LARGE SCALE GENOMIC DNA]</scope>
    <source>
        <strain evidence="3 4">AP64</strain>
    </source>
</reference>
<keyword evidence="2" id="KW-0378">Hydrolase</keyword>
<dbReference type="GO" id="GO:0051500">
    <property type="term" value="F:D-tyrosyl-tRNA(Tyr) deacylase activity"/>
    <property type="evidence" value="ECO:0007669"/>
    <property type="project" value="TreeGrafter"/>
</dbReference>
<comment type="catalytic activity">
    <reaction evidence="2">
        <text>glycyl-tRNA(Ala) + H2O = tRNA(Ala) + glycine + H(+)</text>
        <dbReference type="Rhea" id="RHEA:53744"/>
        <dbReference type="Rhea" id="RHEA-COMP:9657"/>
        <dbReference type="Rhea" id="RHEA-COMP:13640"/>
        <dbReference type="ChEBI" id="CHEBI:15377"/>
        <dbReference type="ChEBI" id="CHEBI:15378"/>
        <dbReference type="ChEBI" id="CHEBI:57305"/>
        <dbReference type="ChEBI" id="CHEBI:78442"/>
        <dbReference type="ChEBI" id="CHEBI:78522"/>
    </reaction>
</comment>
<dbReference type="Pfam" id="PF02580">
    <property type="entry name" value="Tyr_Deacylase"/>
    <property type="match status" value="1"/>
</dbReference>
<keyword evidence="2" id="KW-0694">RNA-binding</keyword>
<dbReference type="AlphaFoldDB" id="A0A143BLF5"/>
<keyword evidence="4" id="KW-1185">Reference proteome</keyword>
<dbReference type="GO" id="GO:0043908">
    <property type="term" value="F:Ser(Gly)-tRNA(Ala) hydrolase activity"/>
    <property type="evidence" value="ECO:0007669"/>
    <property type="project" value="UniProtKB-UniRule"/>
</dbReference>
<evidence type="ECO:0000313" key="3">
    <source>
        <dbReference type="EMBL" id="AMW05361.1"/>
    </source>
</evidence>
<reference evidence="3 4" key="1">
    <citation type="journal article" date="2014" name="Proc. Natl. Acad. Sci. U.S.A.">
        <title>Functional type 2 photosynthetic reaction centers found in the rare bacterial phylum Gemmatimonadetes.</title>
        <authorList>
            <person name="Zeng Y."/>
            <person name="Feng F."/>
            <person name="Medova H."/>
            <person name="Dean J."/>
            <person name="Koblizek M."/>
        </authorList>
    </citation>
    <scope>NUCLEOTIDE SEQUENCE [LARGE SCALE GENOMIC DNA]</scope>
    <source>
        <strain evidence="3 4">AP64</strain>
    </source>
</reference>
<dbReference type="EMBL" id="CP011454">
    <property type="protein sequence ID" value="AMW05361.1"/>
    <property type="molecule type" value="Genomic_DNA"/>
</dbReference>
<sequence length="159" mass="17994">MRILLQRVKRAEVRIREESDEGPIDRISGRIHGGYLLLVGFTHSDTQRELEWMADKIIGLRLFPDADQKLNLDIVEQGGAVLVVSQFTLYADSRKGRRPSFIDAAKPEIAIPLYNQFVMCLKRRGLQVETGEFGANMDVELVNEGPVTIWLERDADTAP</sequence>
<dbReference type="Gene3D" id="3.50.80.10">
    <property type="entry name" value="D-tyrosyl-tRNA(Tyr) deacylase"/>
    <property type="match status" value="1"/>
</dbReference>
<comment type="catalytic activity">
    <reaction evidence="2">
        <text>a D-aminoacyl-tRNA + H2O = a tRNA + a D-alpha-amino acid + H(+)</text>
        <dbReference type="Rhea" id="RHEA:13953"/>
        <dbReference type="Rhea" id="RHEA-COMP:10123"/>
        <dbReference type="Rhea" id="RHEA-COMP:10124"/>
        <dbReference type="ChEBI" id="CHEBI:15377"/>
        <dbReference type="ChEBI" id="CHEBI:15378"/>
        <dbReference type="ChEBI" id="CHEBI:59871"/>
        <dbReference type="ChEBI" id="CHEBI:78442"/>
        <dbReference type="ChEBI" id="CHEBI:79333"/>
        <dbReference type="EC" id="3.1.1.96"/>
    </reaction>
</comment>
<keyword evidence="2" id="KW-0963">Cytoplasm</keyword>
<dbReference type="HAMAP" id="MF_00518">
    <property type="entry name" value="Deacylase_Dtd"/>
    <property type="match status" value="1"/>
</dbReference>
<dbReference type="PANTHER" id="PTHR10472:SF5">
    <property type="entry name" value="D-AMINOACYL-TRNA DEACYLASE 1"/>
    <property type="match status" value="1"/>
</dbReference>
<dbReference type="OrthoDB" id="9801395at2"/>
<accession>A0A143BLF5</accession>
<dbReference type="GO" id="GO:0005737">
    <property type="term" value="C:cytoplasm"/>
    <property type="evidence" value="ECO:0007669"/>
    <property type="project" value="UniProtKB-SubCell"/>
</dbReference>
<dbReference type="SUPFAM" id="SSF69500">
    <property type="entry name" value="DTD-like"/>
    <property type="match status" value="1"/>
</dbReference>
<dbReference type="Proteomes" id="UP000076404">
    <property type="component" value="Chromosome"/>
</dbReference>
<comment type="subunit">
    <text evidence="2">Homodimer.</text>
</comment>
<dbReference type="PANTHER" id="PTHR10472">
    <property type="entry name" value="D-TYROSYL-TRNA TYR DEACYLASE"/>
    <property type="match status" value="1"/>
</dbReference>
<organism evidence="3 4">
    <name type="scientific">Gemmatimonas phototrophica</name>
    <dbReference type="NCBI Taxonomy" id="1379270"/>
    <lineage>
        <taxon>Bacteria</taxon>
        <taxon>Pseudomonadati</taxon>
        <taxon>Gemmatimonadota</taxon>
        <taxon>Gemmatimonadia</taxon>
        <taxon>Gemmatimonadales</taxon>
        <taxon>Gemmatimonadaceae</taxon>
        <taxon>Gemmatimonas</taxon>
    </lineage>
</organism>
<dbReference type="RefSeq" id="WP_026849534.1">
    <property type="nucleotide sequence ID" value="NZ_CP011454.1"/>
</dbReference>
<comment type="domain">
    <text evidence="2">A Gly-cisPro motif from one monomer fits into the active site of the other monomer to allow specific chiral rejection of L-amino acids.</text>
</comment>
<evidence type="ECO:0000256" key="2">
    <source>
        <dbReference type="HAMAP-Rule" id="MF_00518"/>
    </source>
</evidence>